<dbReference type="AlphaFoldDB" id="A0AAU7DYK0"/>
<sequence length="198" mass="21264">MQTPDSTAADDEQTGNAENSRDSEPESASSAAQTPEEAWEQIVAQLSDLSTKAADEITAPPEMEEKQPKELSFPTAPWVTGPRIEPVAQDDAWDTLDHGSPTSPRDWDDDQMILESIDRFIQPDPALELSADPVRNVGWFLTILAGLALLISAIFMRPVHGPSMLILLALFLGGIALLIWRMPTSPGGSSGSDSGAVV</sequence>
<name>A0AAU7DYK0_9MICO</name>
<gene>
    <name evidence="3" type="ORF">V5R04_07840</name>
</gene>
<feature type="transmembrane region" description="Helical" evidence="2">
    <location>
        <begin position="137"/>
        <end position="156"/>
    </location>
</feature>
<feature type="transmembrane region" description="Helical" evidence="2">
    <location>
        <begin position="162"/>
        <end position="180"/>
    </location>
</feature>
<keyword evidence="2" id="KW-0812">Transmembrane</keyword>
<dbReference type="EMBL" id="CP146203">
    <property type="protein sequence ID" value="XBH23104.1"/>
    <property type="molecule type" value="Genomic_DNA"/>
</dbReference>
<evidence type="ECO:0000256" key="1">
    <source>
        <dbReference type="SAM" id="MobiDB-lite"/>
    </source>
</evidence>
<proteinExistence type="predicted"/>
<feature type="region of interest" description="Disordered" evidence="1">
    <location>
        <begin position="1"/>
        <end position="82"/>
    </location>
</feature>
<reference evidence="3" key="1">
    <citation type="submission" date="2024-02" db="EMBL/GenBank/DDBJ databases">
        <title>Tomenella chthoni gen. nov. sp. nov., a member of the family Jonesiaceae isolated from bat guano.</title>
        <authorList>
            <person name="Miller S.L."/>
            <person name="King J."/>
            <person name="Sankaranarayanan K."/>
            <person name="Lawson P.A."/>
        </authorList>
    </citation>
    <scope>NUCLEOTIDE SEQUENCE</scope>
    <source>
        <strain evidence="3">BS-20</strain>
    </source>
</reference>
<protein>
    <submittedName>
        <fullName evidence="3">Uncharacterized protein</fullName>
    </submittedName>
</protein>
<accession>A0AAU7DYK0</accession>
<keyword evidence="2" id="KW-1133">Transmembrane helix</keyword>
<evidence type="ECO:0000313" key="3">
    <source>
        <dbReference type="EMBL" id="XBH23104.1"/>
    </source>
</evidence>
<keyword evidence="2" id="KW-0472">Membrane</keyword>
<organism evidence="3">
    <name type="scientific">Jonesiaceae bacterium BS-20</name>
    <dbReference type="NCBI Taxonomy" id="3120821"/>
    <lineage>
        <taxon>Bacteria</taxon>
        <taxon>Bacillati</taxon>
        <taxon>Actinomycetota</taxon>
        <taxon>Actinomycetes</taxon>
        <taxon>Micrococcales</taxon>
        <taxon>Jonesiaceae</taxon>
    </lineage>
</organism>
<evidence type="ECO:0000256" key="2">
    <source>
        <dbReference type="SAM" id="Phobius"/>
    </source>
</evidence>